<dbReference type="EMBL" id="JACHLI010000036">
    <property type="protein sequence ID" value="MBB4867173.1"/>
    <property type="molecule type" value="Genomic_DNA"/>
</dbReference>
<gene>
    <name evidence="1" type="ORF">HNP46_006084</name>
</gene>
<proteinExistence type="predicted"/>
<dbReference type="AlphaFoldDB" id="A0A7W7P3N2"/>
<dbReference type="Proteomes" id="UP000566995">
    <property type="component" value="Unassembled WGS sequence"/>
</dbReference>
<dbReference type="RefSeq" id="WP_184596434.1">
    <property type="nucleotide sequence ID" value="NZ_JACHLI010000036.1"/>
</dbReference>
<protein>
    <submittedName>
        <fullName evidence="1">Uncharacterized protein</fullName>
    </submittedName>
</protein>
<evidence type="ECO:0000313" key="1">
    <source>
        <dbReference type="EMBL" id="MBB4867173.1"/>
    </source>
</evidence>
<reference evidence="1 2" key="1">
    <citation type="submission" date="2020-08" db="EMBL/GenBank/DDBJ databases">
        <title>Functional genomics of gut bacteria from endangered species of beetles.</title>
        <authorList>
            <person name="Carlos-Shanley C."/>
        </authorList>
    </citation>
    <scope>NUCLEOTIDE SEQUENCE [LARGE SCALE GENOMIC DNA]</scope>
    <source>
        <strain evidence="1 2">S00179</strain>
    </source>
</reference>
<name>A0A7W7P3N2_PSENT</name>
<accession>A0A7W7P3N2</accession>
<sequence length="145" mass="16023">MNDTTRSALVSCEMQTARQALENLVKARAALNVSAKAGLLEINISPELAAHYIELHGDKGRYDLEVLTGRRDTIASVNTKIFMRLEDPVDTGALEQIVESSSCKLFMRHDGLPAPLASGYQQPEPIHERSFASRLMRRARSLLGC</sequence>
<comment type="caution">
    <text evidence="1">The sequence shown here is derived from an EMBL/GenBank/DDBJ whole genome shotgun (WGS) entry which is preliminary data.</text>
</comment>
<evidence type="ECO:0000313" key="2">
    <source>
        <dbReference type="Proteomes" id="UP000566995"/>
    </source>
</evidence>
<organism evidence="1 2">
    <name type="scientific">Pseudomonas nitroreducens</name>
    <dbReference type="NCBI Taxonomy" id="46680"/>
    <lineage>
        <taxon>Bacteria</taxon>
        <taxon>Pseudomonadati</taxon>
        <taxon>Pseudomonadota</taxon>
        <taxon>Gammaproteobacteria</taxon>
        <taxon>Pseudomonadales</taxon>
        <taxon>Pseudomonadaceae</taxon>
        <taxon>Pseudomonas</taxon>
    </lineage>
</organism>